<protein>
    <submittedName>
        <fullName evidence="7">Putative ph domain protein melted</fullName>
    </submittedName>
</protein>
<organism evidence="7">
    <name type="scientific">Ixodes ricinus</name>
    <name type="common">Common tick</name>
    <name type="synonym">Acarus ricinus</name>
    <dbReference type="NCBI Taxonomy" id="34613"/>
    <lineage>
        <taxon>Eukaryota</taxon>
        <taxon>Metazoa</taxon>
        <taxon>Ecdysozoa</taxon>
        <taxon>Arthropoda</taxon>
        <taxon>Chelicerata</taxon>
        <taxon>Arachnida</taxon>
        <taxon>Acari</taxon>
        <taxon>Parasitiformes</taxon>
        <taxon>Ixodida</taxon>
        <taxon>Ixodoidea</taxon>
        <taxon>Ixodidae</taxon>
        <taxon>Ixodinae</taxon>
        <taxon>Ixodes</taxon>
    </lineage>
</organism>
<evidence type="ECO:0000256" key="4">
    <source>
        <dbReference type="ARBA" id="ARBA00023136"/>
    </source>
</evidence>
<dbReference type="PROSITE" id="PS50003">
    <property type="entry name" value="PH_DOMAIN"/>
    <property type="match status" value="1"/>
</dbReference>
<feature type="region of interest" description="Disordered" evidence="5">
    <location>
        <begin position="394"/>
        <end position="499"/>
    </location>
</feature>
<keyword evidence="4" id="KW-0472">Membrane</keyword>
<dbReference type="SMART" id="SM00233">
    <property type="entry name" value="PH"/>
    <property type="match status" value="1"/>
</dbReference>
<evidence type="ECO:0000256" key="1">
    <source>
        <dbReference type="ARBA" id="ARBA00004413"/>
    </source>
</evidence>
<dbReference type="Pfam" id="PF00169">
    <property type="entry name" value="PH"/>
    <property type="match status" value="1"/>
</dbReference>
<feature type="compositionally biased region" description="Low complexity" evidence="5">
    <location>
        <begin position="597"/>
        <end position="615"/>
    </location>
</feature>
<feature type="compositionally biased region" description="Low complexity" evidence="5">
    <location>
        <begin position="455"/>
        <end position="499"/>
    </location>
</feature>
<dbReference type="EMBL" id="GEGO01007657">
    <property type="protein sequence ID" value="JAR87747.1"/>
    <property type="molecule type" value="Transcribed_RNA"/>
</dbReference>
<evidence type="ECO:0000259" key="6">
    <source>
        <dbReference type="PROSITE" id="PS50003"/>
    </source>
</evidence>
<dbReference type="InterPro" id="IPR039888">
    <property type="entry name" value="Melted-like"/>
</dbReference>
<dbReference type="InterPro" id="IPR011993">
    <property type="entry name" value="PH-like_dom_sf"/>
</dbReference>
<comment type="subcellular location">
    <subcellularLocation>
        <location evidence="1">Cell membrane</location>
        <topology evidence="1">Peripheral membrane protein</topology>
        <orientation evidence="1">Cytoplasmic side</orientation>
    </subcellularLocation>
</comment>
<dbReference type="CDD" id="cd01264">
    <property type="entry name" value="PH_MELT_VEPH1"/>
    <property type="match status" value="1"/>
</dbReference>
<feature type="compositionally biased region" description="Low complexity" evidence="5">
    <location>
        <begin position="403"/>
        <end position="423"/>
    </location>
</feature>
<dbReference type="SUPFAM" id="SSF48371">
    <property type="entry name" value="ARM repeat"/>
    <property type="match status" value="1"/>
</dbReference>
<accession>A0A131XW49</accession>
<feature type="region of interest" description="Disordered" evidence="5">
    <location>
        <begin position="565"/>
        <end position="661"/>
    </location>
</feature>
<reference evidence="7" key="1">
    <citation type="submission" date="2016-02" db="EMBL/GenBank/DDBJ databases">
        <title>RNAseq analyses of the midgut from blood- or serum-fed Ixodes ricinus ticks.</title>
        <authorList>
            <person name="Perner J."/>
            <person name="Provaznik J."/>
            <person name="Schrenkova J."/>
            <person name="Urbanova V."/>
            <person name="Ribeiro J.M."/>
            <person name="Kopacek P."/>
        </authorList>
    </citation>
    <scope>NUCLEOTIDE SEQUENCE</scope>
    <source>
        <tissue evidence="7">Gut</tissue>
    </source>
</reference>
<dbReference type="AlphaFoldDB" id="A0A131XW49"/>
<dbReference type="GO" id="GO:0005886">
    <property type="term" value="C:plasma membrane"/>
    <property type="evidence" value="ECO:0007669"/>
    <property type="project" value="UniProtKB-SubCell"/>
</dbReference>
<evidence type="ECO:0000313" key="8">
    <source>
        <dbReference type="EMBL" id="JAR87747.1"/>
    </source>
</evidence>
<sequence>MHELLAQVLENCDLSRAGDLFSVDDQKIVGDLSEVLSKIREISSASDFLHSNNIQSVVEICITRATSAIRDTGTIEQHAHALVALLESCLNHDLRPSSKDEDPPHAKIASDIVSCIFLNHSKKPVMKLALPVAIKFLHRGNKELSHNLSSYLSLAAVNNAELLSPHVQPIVDSVISGNYALARVLPSIYVVKKEPIHDHLMALISLLPLCESDEKLNLLALFELVAKHKPQLLESNLPQLSSCLGSATTAGSVLKIFQEMASVKPQLFTEYLRKMRAVAQAQPVHLALVAHIMGTVGRLGTERGRECLEFLVSQLAKGDHNTQVTLLREVKRLTDAFPPLLGPFVPQVCAQVPEPVASSTIRFYLQQLKADAATAAHRAQVVNQTGGVTIVKVGGGGSRQDLSSRAGSRSSVAQAAARHQQQQLLVSCSSPEGPGNSRSLGHLGSGQQLAHRSMGRLPSSSSAHHSQGAQAQSSGSRLSSPCGLHMSLSKLSSSSPVNRSLSALSSRHNLSSCSSAHTSRVSSCGVTVTTTSTHKSMSIPTLIEEAQSSPALGVCRRPVMTVSITSHIPRPIPEHSSGGEGCSHKGPSPSPPPLLPPGSSSSAVGGVASCSSSSATPPPYGGGASSSSRLLGGPNSSSLSSSGNNNSQHKGSAGGGASSATEDDAVLLVPRKVQSNSQRISVFEPYPMRDAVQHFCEKHLDKIKAYMQTIFVKLPLPSKCTIEERRSKKHAILQFACQGKGEHCLYSKSLFVMKTKNPRIWIHLMFLALQARASNALSTRESSVSSLKNCWDTLKYDNKSFLALVTSSFPSAKDQDNLIGELRCERFFDVFEYNGPLTLWGCFLCNHPDRAQGFLQEGGEPVIEGQLKEKKKKWKLFRHWRTRYFTLSGAHLSYRGLKDDKEAQPIEVSQIRSVRPIGSRGRNIPKAFEIFTSDKTFVLKAKDSKNTEQWVQCLSIALARSHAKEVVH</sequence>
<dbReference type="InterPro" id="IPR001849">
    <property type="entry name" value="PH_domain"/>
</dbReference>
<feature type="domain" description="PH" evidence="6">
    <location>
        <begin position="860"/>
        <end position="959"/>
    </location>
</feature>
<evidence type="ECO:0000256" key="2">
    <source>
        <dbReference type="ARBA" id="ARBA00010187"/>
    </source>
</evidence>
<evidence type="ECO:0000256" key="3">
    <source>
        <dbReference type="ARBA" id="ARBA00022475"/>
    </source>
</evidence>
<evidence type="ECO:0000256" key="5">
    <source>
        <dbReference type="SAM" id="MobiDB-lite"/>
    </source>
</evidence>
<evidence type="ECO:0000313" key="7">
    <source>
        <dbReference type="EMBL" id="JAP71524.1"/>
    </source>
</evidence>
<dbReference type="PANTHER" id="PTHR21630">
    <property type="entry name" value="VEPH-A/MELTED"/>
    <property type="match status" value="1"/>
</dbReference>
<comment type="similarity">
    <text evidence="2">Belongs to the MELT/VEPH family.</text>
</comment>
<dbReference type="PANTHER" id="PTHR21630:SF10">
    <property type="entry name" value="VENTRICULAR ZONE-EXPRESSED PH DOMAIN-CONTAINING PROTEIN HOMOLOG 1"/>
    <property type="match status" value="1"/>
</dbReference>
<dbReference type="EMBL" id="GEFM01004272">
    <property type="protein sequence ID" value="JAP71524.1"/>
    <property type="molecule type" value="mRNA"/>
</dbReference>
<keyword evidence="3" id="KW-1003">Cell membrane</keyword>
<dbReference type="InterPro" id="IPR016024">
    <property type="entry name" value="ARM-type_fold"/>
</dbReference>
<dbReference type="SUPFAM" id="SSF50729">
    <property type="entry name" value="PH domain-like"/>
    <property type="match status" value="1"/>
</dbReference>
<name>A0A131XW49_IXORI</name>
<reference evidence="8" key="2">
    <citation type="journal article" date="2018" name="PLoS Negl. Trop. Dis.">
        <title>Sialome diversity of ticks revealed by RNAseq of single tick salivary glands.</title>
        <authorList>
            <person name="Perner J."/>
            <person name="Kropackova S."/>
            <person name="Kopacek P."/>
            <person name="Ribeiro J.M."/>
        </authorList>
    </citation>
    <scope>NUCLEOTIDE SEQUENCE</scope>
    <source>
        <strain evidence="8">Siblings of single egg batch collected in Ceske Budejovice</strain>
        <tissue evidence="8">Salivary glands</tissue>
    </source>
</reference>
<dbReference type="Gene3D" id="2.30.29.30">
    <property type="entry name" value="Pleckstrin-homology domain (PH domain)/Phosphotyrosine-binding domain (PTB)"/>
    <property type="match status" value="1"/>
</dbReference>
<proteinExistence type="evidence at transcript level"/>
<dbReference type="GO" id="GO:0009966">
    <property type="term" value="P:regulation of signal transduction"/>
    <property type="evidence" value="ECO:0007669"/>
    <property type="project" value="TreeGrafter"/>
</dbReference>
<dbReference type="GO" id="GO:0010314">
    <property type="term" value="F:phosphatidylinositol-5-phosphate binding"/>
    <property type="evidence" value="ECO:0007669"/>
    <property type="project" value="TreeGrafter"/>
</dbReference>
<feature type="compositionally biased region" description="Low complexity" evidence="5">
    <location>
        <begin position="625"/>
        <end position="647"/>
    </location>
</feature>